<keyword evidence="4" id="KW-1185">Reference proteome</keyword>
<evidence type="ECO:0000313" key="3">
    <source>
        <dbReference type="EMBL" id="NYI98623.1"/>
    </source>
</evidence>
<dbReference type="AlphaFoldDB" id="A0A853BU22"/>
<dbReference type="Proteomes" id="UP000575985">
    <property type="component" value="Unassembled WGS sequence"/>
</dbReference>
<sequence length="150" mass="14777">MTSATLRAAPVAAGGPGGDRGSMATELTVLTPMLLLFAMLMLLAGRVTGAAATADEVAHAAARAASLERTPAQADAAAAATAEAALSTHGLVCADYALTVDHGGLLPGAAVHAVLECHVGLGDLVGLDVPGTHTIEGESTVVVDTFRGQP</sequence>
<evidence type="ECO:0000259" key="2">
    <source>
        <dbReference type="Pfam" id="PF07811"/>
    </source>
</evidence>
<accession>A0A853BU22</accession>
<dbReference type="Pfam" id="PF07811">
    <property type="entry name" value="TadE"/>
    <property type="match status" value="1"/>
</dbReference>
<reference evidence="3 4" key="1">
    <citation type="submission" date="2020-07" db="EMBL/GenBank/DDBJ databases">
        <title>Sequencing the genomes of 1000 actinobacteria strains.</title>
        <authorList>
            <person name="Klenk H.-P."/>
        </authorList>
    </citation>
    <scope>NUCLEOTIDE SEQUENCE [LARGE SCALE GENOMIC DNA]</scope>
    <source>
        <strain evidence="3 4">DSM 45927</strain>
    </source>
</reference>
<keyword evidence="1" id="KW-1133">Transmembrane helix</keyword>
<dbReference type="InterPro" id="IPR012495">
    <property type="entry name" value="TadE-like_dom"/>
</dbReference>
<evidence type="ECO:0000256" key="1">
    <source>
        <dbReference type="SAM" id="Phobius"/>
    </source>
</evidence>
<proteinExistence type="predicted"/>
<name>A0A853BU22_9ACTN</name>
<dbReference type="EMBL" id="JACCFO010000001">
    <property type="protein sequence ID" value="NYI98623.1"/>
    <property type="molecule type" value="Genomic_DNA"/>
</dbReference>
<comment type="caution">
    <text evidence="3">The sequence shown here is derived from an EMBL/GenBank/DDBJ whole genome shotgun (WGS) entry which is preliminary data.</text>
</comment>
<feature type="transmembrane region" description="Helical" evidence="1">
    <location>
        <begin position="27"/>
        <end position="44"/>
    </location>
</feature>
<keyword evidence="1" id="KW-0472">Membrane</keyword>
<keyword evidence="1" id="KW-0812">Transmembrane</keyword>
<feature type="domain" description="TadE-like" evidence="2">
    <location>
        <begin position="21"/>
        <end position="63"/>
    </location>
</feature>
<organism evidence="3 4">
    <name type="scientific">Streptomonospora nanhaiensis</name>
    <dbReference type="NCBI Taxonomy" id="1323731"/>
    <lineage>
        <taxon>Bacteria</taxon>
        <taxon>Bacillati</taxon>
        <taxon>Actinomycetota</taxon>
        <taxon>Actinomycetes</taxon>
        <taxon>Streptosporangiales</taxon>
        <taxon>Nocardiopsidaceae</taxon>
        <taxon>Streptomonospora</taxon>
    </lineage>
</organism>
<dbReference type="RefSeq" id="WP_308118699.1">
    <property type="nucleotide sequence ID" value="NZ_JACCFO010000001.1"/>
</dbReference>
<gene>
    <name evidence="3" type="ORF">HNR12_004900</name>
</gene>
<evidence type="ECO:0000313" key="4">
    <source>
        <dbReference type="Proteomes" id="UP000575985"/>
    </source>
</evidence>
<protein>
    <recommendedName>
        <fullName evidence="2">TadE-like domain-containing protein</fullName>
    </recommendedName>
</protein>